<keyword evidence="2" id="KW-1185">Reference proteome</keyword>
<name>A0ABY2J052_9MICO</name>
<gene>
    <name evidence="1" type="ORF">E3T28_12500</name>
</gene>
<dbReference type="RefSeq" id="WP_134431721.1">
    <property type="nucleotide sequence ID" value="NZ_SOGQ01000062.1"/>
</dbReference>
<dbReference type="Proteomes" id="UP000297853">
    <property type="component" value="Unassembled WGS sequence"/>
</dbReference>
<comment type="caution">
    <text evidence="1">The sequence shown here is derived from an EMBL/GenBank/DDBJ whole genome shotgun (WGS) entry which is preliminary data.</text>
</comment>
<dbReference type="PRINTS" id="PR00368">
    <property type="entry name" value="FADPNR"/>
</dbReference>
<organism evidence="1 2">
    <name type="scientific">Cryobacterium sinapicolor</name>
    <dbReference type="NCBI Taxonomy" id="1259236"/>
    <lineage>
        <taxon>Bacteria</taxon>
        <taxon>Bacillati</taxon>
        <taxon>Actinomycetota</taxon>
        <taxon>Actinomycetes</taxon>
        <taxon>Micrococcales</taxon>
        <taxon>Microbacteriaceae</taxon>
        <taxon>Cryobacterium</taxon>
    </lineage>
</organism>
<dbReference type="InterPro" id="IPR036188">
    <property type="entry name" value="FAD/NAD-bd_sf"/>
</dbReference>
<dbReference type="Gene3D" id="3.50.50.60">
    <property type="entry name" value="FAD/NAD(P)-binding domain"/>
    <property type="match status" value="2"/>
</dbReference>
<sequence>MTRNQTNTLAHGPGDPERVFEVLVIGGGAAGVSAAFAAAQARRNATGIQTPGREILDQAIGVLATNAVAAEQALLFRQWSDDVTLFVHEGPEPTDDEWEKLAARGIAVVTGAVCELRVHPDRPVGVTLSSGHTLQVDALAIGAPARSNLLATSGMVAPEGPGRLGTTAPDASLAGGTSEAGVWVTVNVDDIDTAAITAALSARQVGVTTTADLVAVKTAAVAVAGREPFSVQAEAQNSRTVLGNRRHGLETAN</sequence>
<protein>
    <recommendedName>
        <fullName evidence="3">FAD/NAD(P)-binding domain-containing protein</fullName>
    </recommendedName>
</protein>
<accession>A0ABY2J052</accession>
<proteinExistence type="predicted"/>
<evidence type="ECO:0008006" key="3">
    <source>
        <dbReference type="Google" id="ProtNLM"/>
    </source>
</evidence>
<dbReference type="SUPFAM" id="SSF51905">
    <property type="entry name" value="FAD/NAD(P)-binding domain"/>
    <property type="match status" value="1"/>
</dbReference>
<reference evidence="1 2" key="1">
    <citation type="submission" date="2019-03" db="EMBL/GenBank/DDBJ databases">
        <title>Genomics of glacier-inhabiting Cryobacterium strains.</title>
        <authorList>
            <person name="Liu Q."/>
            <person name="Xin Y.-H."/>
        </authorList>
    </citation>
    <scope>NUCLEOTIDE SEQUENCE [LARGE SCALE GENOMIC DNA]</scope>
    <source>
        <strain evidence="1 2">TMT1-23-1</strain>
    </source>
</reference>
<dbReference type="EMBL" id="SOGQ01000062">
    <property type="protein sequence ID" value="TFC96535.1"/>
    <property type="molecule type" value="Genomic_DNA"/>
</dbReference>
<evidence type="ECO:0000313" key="2">
    <source>
        <dbReference type="Proteomes" id="UP000297853"/>
    </source>
</evidence>
<evidence type="ECO:0000313" key="1">
    <source>
        <dbReference type="EMBL" id="TFC96535.1"/>
    </source>
</evidence>